<evidence type="ECO:0000256" key="3">
    <source>
        <dbReference type="ARBA" id="ARBA00004186"/>
    </source>
</evidence>
<dbReference type="GO" id="GO:0097712">
    <property type="term" value="P:vesicle targeting, trans-Golgi to periciliary membrane compartment"/>
    <property type="evidence" value="ECO:0007669"/>
    <property type="project" value="TreeGrafter"/>
</dbReference>
<feature type="compositionally biased region" description="Polar residues" evidence="11">
    <location>
        <begin position="168"/>
        <end position="179"/>
    </location>
</feature>
<evidence type="ECO:0000256" key="1">
    <source>
        <dbReference type="ARBA" id="ARBA00004114"/>
    </source>
</evidence>
<protein>
    <recommendedName>
        <fullName evidence="5">Centrosomal protein of 19 kDa</fullName>
    </recommendedName>
</protein>
<dbReference type="GO" id="GO:0005813">
    <property type="term" value="C:centrosome"/>
    <property type="evidence" value="ECO:0007669"/>
    <property type="project" value="TreeGrafter"/>
</dbReference>
<evidence type="ECO:0000256" key="2">
    <source>
        <dbReference type="ARBA" id="ARBA00004120"/>
    </source>
</evidence>
<keyword evidence="6" id="KW-0963">Cytoplasm</keyword>
<keyword evidence="9" id="KW-0206">Cytoskeleton</keyword>
<comment type="similarity">
    <text evidence="4">Belongs to the CEP19 family.</text>
</comment>
<dbReference type="GO" id="GO:0034454">
    <property type="term" value="P:microtubule anchoring at centrosome"/>
    <property type="evidence" value="ECO:0007669"/>
    <property type="project" value="TreeGrafter"/>
</dbReference>
<proteinExistence type="inferred from homology"/>
<feature type="region of interest" description="Disordered" evidence="11">
    <location>
        <begin position="150"/>
        <end position="212"/>
    </location>
</feature>
<evidence type="ECO:0000256" key="7">
    <source>
        <dbReference type="ARBA" id="ARBA00022794"/>
    </source>
</evidence>
<feature type="compositionally biased region" description="Acidic residues" evidence="11">
    <location>
        <begin position="180"/>
        <end position="194"/>
    </location>
</feature>
<name>A0A0H5QP97_9EUKA</name>
<keyword evidence="8" id="KW-0969">Cilium</keyword>
<dbReference type="GO" id="GO:0036064">
    <property type="term" value="C:ciliary basal body"/>
    <property type="evidence" value="ECO:0007669"/>
    <property type="project" value="TreeGrafter"/>
</dbReference>
<evidence type="ECO:0000313" key="12">
    <source>
        <dbReference type="EMBL" id="CRZ03201.1"/>
    </source>
</evidence>
<sequence>MAGLGTLPTIASRHVGVLPPLHRGKLPPKPMPAPAPDPRPRIAPLQIAARFSPPSIALLYMDMNTHKRKIRQISSSELADIFTRDGIANLLQKRYRKYFDRVEIGQINSIIEQLIEKSATKSDPDGLTLDEDLNKVAPEILIAAKRSMNESYEQNRKQPGDADFQYDVQKTFQPTGTSNWDDDDGQETEIEDEVNFSPAEVSDDDGLFNALT</sequence>
<dbReference type="Pfam" id="PF14933">
    <property type="entry name" value="CEP19"/>
    <property type="match status" value="1"/>
</dbReference>
<evidence type="ECO:0000256" key="4">
    <source>
        <dbReference type="ARBA" id="ARBA00009371"/>
    </source>
</evidence>
<evidence type="ECO:0000256" key="5">
    <source>
        <dbReference type="ARBA" id="ARBA00022015"/>
    </source>
</evidence>
<dbReference type="EMBL" id="HACM01002759">
    <property type="protein sequence ID" value="CRZ03201.1"/>
    <property type="molecule type" value="Transcribed_RNA"/>
</dbReference>
<dbReference type="PANTHER" id="PTHR31539">
    <property type="entry name" value="CENTROSOMAL PROTEIN OF 19K CEP19"/>
    <property type="match status" value="1"/>
</dbReference>
<dbReference type="InterPro" id="IPR029412">
    <property type="entry name" value="CEP19"/>
</dbReference>
<feature type="compositionally biased region" description="Pro residues" evidence="11">
    <location>
        <begin position="27"/>
        <end position="37"/>
    </location>
</feature>
<evidence type="ECO:0000256" key="6">
    <source>
        <dbReference type="ARBA" id="ARBA00022490"/>
    </source>
</evidence>
<dbReference type="AlphaFoldDB" id="A0A0H5QP97"/>
<dbReference type="GO" id="GO:0000922">
    <property type="term" value="C:spindle pole"/>
    <property type="evidence" value="ECO:0007669"/>
    <property type="project" value="TreeGrafter"/>
</dbReference>
<dbReference type="GO" id="GO:0005814">
    <property type="term" value="C:centriole"/>
    <property type="evidence" value="ECO:0007669"/>
    <property type="project" value="UniProtKB-SubCell"/>
</dbReference>
<organism evidence="12">
    <name type="scientific">Spongospora subterranea</name>
    <dbReference type="NCBI Taxonomy" id="70186"/>
    <lineage>
        <taxon>Eukaryota</taxon>
        <taxon>Sar</taxon>
        <taxon>Rhizaria</taxon>
        <taxon>Endomyxa</taxon>
        <taxon>Phytomyxea</taxon>
        <taxon>Plasmodiophorida</taxon>
        <taxon>Plasmodiophoridae</taxon>
        <taxon>Spongospora</taxon>
    </lineage>
</organism>
<keyword evidence="7" id="KW-0970">Cilium biogenesis/degradation</keyword>
<evidence type="ECO:0000256" key="8">
    <source>
        <dbReference type="ARBA" id="ARBA00023069"/>
    </source>
</evidence>
<evidence type="ECO:0000256" key="10">
    <source>
        <dbReference type="ARBA" id="ARBA00023273"/>
    </source>
</evidence>
<feature type="region of interest" description="Disordered" evidence="11">
    <location>
        <begin position="18"/>
        <end position="37"/>
    </location>
</feature>
<accession>A0A0H5QP97</accession>
<evidence type="ECO:0000256" key="9">
    <source>
        <dbReference type="ARBA" id="ARBA00023212"/>
    </source>
</evidence>
<comment type="subcellular location">
    <subcellularLocation>
        <location evidence="2">Cytoplasm</location>
        <location evidence="2">Cytoskeleton</location>
        <location evidence="2">Cilium basal body</location>
    </subcellularLocation>
    <subcellularLocation>
        <location evidence="1">Cytoplasm</location>
        <location evidence="1">Cytoskeleton</location>
        <location evidence="1">Microtubule organizing center</location>
        <location evidence="1">Centrosome</location>
        <location evidence="1">Centriole</location>
    </subcellularLocation>
    <subcellularLocation>
        <location evidence="3">Cytoplasm</location>
        <location evidence="3">Cytoskeleton</location>
        <location evidence="3">Spindle</location>
    </subcellularLocation>
</comment>
<keyword evidence="10" id="KW-0966">Cell projection</keyword>
<dbReference type="PANTHER" id="PTHR31539:SF1">
    <property type="entry name" value="CENTROSOMAL PROTEIN OF 19 KDA"/>
    <property type="match status" value="1"/>
</dbReference>
<reference evidence="12" key="1">
    <citation type="submission" date="2015-04" db="EMBL/GenBank/DDBJ databases">
        <title>The genome sequence of the plant pathogenic Rhizarian Plasmodiophora brassicae reveals insights in its biotrophic life cycle and the origin of chitin synthesis.</title>
        <authorList>
            <person name="Schwelm A."/>
            <person name="Fogelqvist J."/>
            <person name="Knaust A."/>
            <person name="Julke S."/>
            <person name="Lilja T."/>
            <person name="Dhandapani V."/>
            <person name="Bonilla-Rosso G."/>
            <person name="Karlsson M."/>
            <person name="Shevchenko A."/>
            <person name="Choi S.R."/>
            <person name="Kim H.G."/>
            <person name="Park J.Y."/>
            <person name="Lim Y.P."/>
            <person name="Ludwig-Muller J."/>
            <person name="Dixelius C."/>
        </authorList>
    </citation>
    <scope>NUCLEOTIDE SEQUENCE</scope>
    <source>
        <tissue evidence="12">Potato root galls</tissue>
    </source>
</reference>
<evidence type="ECO:0000256" key="11">
    <source>
        <dbReference type="SAM" id="MobiDB-lite"/>
    </source>
</evidence>